<dbReference type="Gene3D" id="3.20.80.10">
    <property type="entry name" value="Regulatory factor, effector binding domain"/>
    <property type="match status" value="1"/>
</dbReference>
<dbReference type="PANTHER" id="PTHR30204">
    <property type="entry name" value="REDOX-CYCLING DRUG-SENSING TRANSCRIPTIONAL ACTIVATOR SOXR"/>
    <property type="match status" value="1"/>
</dbReference>
<sequence length="283" mass="30701">MGRVLTIGEFSRLTHLSIRTLRRYHEAGLLEPAHVAPSSGYRYYDPDQIPAAQVISRLRELDVPLADVRRILLTPDPTVRAHLVGEHLQRLKDQLSRTQAAVASLQRLLRPEPAGVAVELRHAPARRVAAVRGTVTHEEVLPWYAGAMAELDAVVDAPAGPPGGLYDNALFSEGRGDVLVYVPVAAPVPDLGRVQGTELPPAELAVTVHPGTHDTIDVTYGELGRWVADHALAVAGPVRETYLVGPRDTPVADRWRTEIGWPVFRVTDAGPARSDSGTARPGR</sequence>
<evidence type="ECO:0000256" key="1">
    <source>
        <dbReference type="ARBA" id="ARBA00023125"/>
    </source>
</evidence>
<dbReference type="Gene3D" id="1.10.1660.10">
    <property type="match status" value="1"/>
</dbReference>
<dbReference type="SMART" id="SM00422">
    <property type="entry name" value="HTH_MERR"/>
    <property type="match status" value="1"/>
</dbReference>
<evidence type="ECO:0000313" key="4">
    <source>
        <dbReference type="Proteomes" id="UP000182375"/>
    </source>
</evidence>
<dbReference type="InterPro" id="IPR010499">
    <property type="entry name" value="AraC_E-bd"/>
</dbReference>
<dbReference type="GO" id="GO:0003700">
    <property type="term" value="F:DNA-binding transcription factor activity"/>
    <property type="evidence" value="ECO:0007669"/>
    <property type="project" value="InterPro"/>
</dbReference>
<dbReference type="Proteomes" id="UP000182375">
    <property type="component" value="Unassembled WGS sequence"/>
</dbReference>
<dbReference type="PANTHER" id="PTHR30204:SF97">
    <property type="entry name" value="MERR FAMILY REGULATORY PROTEIN"/>
    <property type="match status" value="1"/>
</dbReference>
<organism evidence="3 4">
    <name type="scientific">Streptomyces misionensis</name>
    <dbReference type="NCBI Taxonomy" id="67331"/>
    <lineage>
        <taxon>Bacteria</taxon>
        <taxon>Bacillati</taxon>
        <taxon>Actinomycetota</taxon>
        <taxon>Actinomycetes</taxon>
        <taxon>Kitasatosporales</taxon>
        <taxon>Streptomycetaceae</taxon>
        <taxon>Streptomyces</taxon>
    </lineage>
</organism>
<evidence type="ECO:0000259" key="2">
    <source>
        <dbReference type="PROSITE" id="PS50937"/>
    </source>
</evidence>
<proteinExistence type="predicted"/>
<protein>
    <submittedName>
        <fullName evidence="3">DNA-binding transcriptional regulator, MerR family</fullName>
    </submittedName>
</protein>
<dbReference type="InterPro" id="IPR009061">
    <property type="entry name" value="DNA-bd_dom_put_sf"/>
</dbReference>
<dbReference type="CDD" id="cd01107">
    <property type="entry name" value="HTH_BmrR"/>
    <property type="match status" value="1"/>
</dbReference>
<dbReference type="SMART" id="SM00871">
    <property type="entry name" value="AraC_E_bind"/>
    <property type="match status" value="1"/>
</dbReference>
<dbReference type="InterPro" id="IPR000551">
    <property type="entry name" value="MerR-type_HTH_dom"/>
</dbReference>
<dbReference type="InterPro" id="IPR011256">
    <property type="entry name" value="Reg_factor_effector_dom_sf"/>
</dbReference>
<evidence type="ECO:0000313" key="3">
    <source>
        <dbReference type="EMBL" id="SEC23518.1"/>
    </source>
</evidence>
<feature type="domain" description="HTH merR-type" evidence="2">
    <location>
        <begin position="4"/>
        <end position="74"/>
    </location>
</feature>
<dbReference type="Pfam" id="PF13411">
    <property type="entry name" value="MerR_1"/>
    <property type="match status" value="1"/>
</dbReference>
<reference evidence="3 4" key="1">
    <citation type="submission" date="2016-10" db="EMBL/GenBank/DDBJ databases">
        <authorList>
            <person name="de Groot N.N."/>
        </authorList>
    </citation>
    <scope>NUCLEOTIDE SEQUENCE [LARGE SCALE GENOMIC DNA]</scope>
    <source>
        <strain evidence="3 4">DSM 40306</strain>
    </source>
</reference>
<dbReference type="SUPFAM" id="SSF55136">
    <property type="entry name" value="Probable bacterial effector-binding domain"/>
    <property type="match status" value="1"/>
</dbReference>
<dbReference type="GO" id="GO:0003677">
    <property type="term" value="F:DNA binding"/>
    <property type="evidence" value="ECO:0007669"/>
    <property type="project" value="UniProtKB-KW"/>
</dbReference>
<dbReference type="AlphaFoldDB" id="A0A1H4QVF7"/>
<dbReference type="STRING" id="67331.SAMN04490357_1511"/>
<dbReference type="SUPFAM" id="SSF46955">
    <property type="entry name" value="Putative DNA-binding domain"/>
    <property type="match status" value="1"/>
</dbReference>
<dbReference type="InterPro" id="IPR029442">
    <property type="entry name" value="GyrI-like"/>
</dbReference>
<accession>A0A1H4QVF7</accession>
<dbReference type="InterPro" id="IPR047057">
    <property type="entry name" value="MerR_fam"/>
</dbReference>
<dbReference type="EMBL" id="FNTD01000004">
    <property type="protein sequence ID" value="SEC23518.1"/>
    <property type="molecule type" value="Genomic_DNA"/>
</dbReference>
<dbReference type="PROSITE" id="PS50937">
    <property type="entry name" value="HTH_MERR_2"/>
    <property type="match status" value="1"/>
</dbReference>
<name>A0A1H4QVF7_9ACTN</name>
<dbReference type="Pfam" id="PF06445">
    <property type="entry name" value="GyrI-like"/>
    <property type="match status" value="1"/>
</dbReference>
<gene>
    <name evidence="3" type="ORF">SAMN04490357_1511</name>
</gene>
<keyword evidence="1 3" id="KW-0238">DNA-binding</keyword>